<dbReference type="GO" id="GO:0009982">
    <property type="term" value="F:pseudouridine synthase activity"/>
    <property type="evidence" value="ECO:0007669"/>
    <property type="project" value="InterPro"/>
</dbReference>
<dbReference type="Pfam" id="PF00849">
    <property type="entry name" value="PseudoU_synth_2"/>
    <property type="match status" value="1"/>
</dbReference>
<dbReference type="GO" id="GO:0006364">
    <property type="term" value="P:rRNA processing"/>
    <property type="evidence" value="ECO:0007669"/>
    <property type="project" value="UniProtKB-ARBA"/>
</dbReference>
<dbReference type="SUPFAM" id="SSF55120">
    <property type="entry name" value="Pseudouridine synthase"/>
    <property type="match status" value="1"/>
</dbReference>
<sequence>MKRTQLKNMIVLFNKPYNVLTKFTDAEGRPTLADYIDIPRVYAAGRLDMDSEGLLLLTDSGKLNHGLTDPDNKAYKTYVVQVEGVPTKSQLKQLEQGVALKDGLTLPAKVKRIPYPKWLWEREKPIRIRKNQPTSFIQLKIKEGRNRQVRRMTAAVGIPTLRLIRTHIGEYHIADLKPGQYRIVK</sequence>
<dbReference type="InterPro" id="IPR020103">
    <property type="entry name" value="PsdUridine_synth_cat_dom_sf"/>
</dbReference>
<dbReference type="InterPro" id="IPR000748">
    <property type="entry name" value="PsdUridine_synth_RsuA/RluB/E/F"/>
</dbReference>
<dbReference type="GO" id="GO:0003723">
    <property type="term" value="F:RNA binding"/>
    <property type="evidence" value="ECO:0007669"/>
    <property type="project" value="InterPro"/>
</dbReference>
<accession>C2KLL9</accession>
<evidence type="ECO:0000259" key="4">
    <source>
        <dbReference type="Pfam" id="PF00849"/>
    </source>
</evidence>
<dbReference type="PROSITE" id="PS01149">
    <property type="entry name" value="PSI_RSU"/>
    <property type="match status" value="1"/>
</dbReference>
<dbReference type="PANTHER" id="PTHR47683:SF2">
    <property type="entry name" value="RNA-BINDING S4 DOMAIN-CONTAINING PROTEIN"/>
    <property type="match status" value="1"/>
</dbReference>
<dbReference type="HOGENOM" id="CLU_024979_8_1_9"/>
<dbReference type="EMBL" id="ACKV01000086">
    <property type="protein sequence ID" value="EEJ41845.1"/>
    <property type="molecule type" value="Genomic_DNA"/>
</dbReference>
<organism evidence="5 6">
    <name type="scientific">Leuconostoc mesenteroides subsp. cremoris ATCC 19254</name>
    <dbReference type="NCBI Taxonomy" id="586220"/>
    <lineage>
        <taxon>Bacteria</taxon>
        <taxon>Bacillati</taxon>
        <taxon>Bacillota</taxon>
        <taxon>Bacilli</taxon>
        <taxon>Lactobacillales</taxon>
        <taxon>Lactobacillaceae</taxon>
        <taxon>Leuconostoc</taxon>
    </lineage>
</organism>
<dbReference type="InterPro" id="IPR018496">
    <property type="entry name" value="PsdUridine_synth_RsuA/RluB_CS"/>
</dbReference>
<comment type="caution">
    <text evidence="5">The sequence shown here is derived from an EMBL/GenBank/DDBJ whole genome shotgun (WGS) entry which is preliminary data.</text>
</comment>
<comment type="similarity">
    <text evidence="1 3">Belongs to the pseudouridine synthase RsuA family.</text>
</comment>
<dbReference type="GO" id="GO:0140098">
    <property type="term" value="F:catalytic activity, acting on RNA"/>
    <property type="evidence" value="ECO:0007669"/>
    <property type="project" value="UniProtKB-ARBA"/>
</dbReference>
<proteinExistence type="inferred from homology"/>
<name>C2KLL9_LEUMC</name>
<protein>
    <recommendedName>
        <fullName evidence="3">Pseudouridine synthase</fullName>
        <ecNumber evidence="3">5.4.99.-</ecNumber>
    </recommendedName>
</protein>
<gene>
    <name evidence="5" type="ORF">HMPREF0555_1535</name>
</gene>
<dbReference type="AlphaFoldDB" id="C2KLL9"/>
<feature type="domain" description="Pseudouridine synthase RsuA/RluA-like" evidence="4">
    <location>
        <begin position="10"/>
        <end position="155"/>
    </location>
</feature>
<evidence type="ECO:0000256" key="3">
    <source>
        <dbReference type="RuleBase" id="RU003887"/>
    </source>
</evidence>
<dbReference type="PANTHER" id="PTHR47683">
    <property type="entry name" value="PSEUDOURIDINE SYNTHASE FAMILY PROTEIN-RELATED"/>
    <property type="match status" value="1"/>
</dbReference>
<dbReference type="Proteomes" id="UP000004283">
    <property type="component" value="Unassembled WGS sequence"/>
</dbReference>
<dbReference type="Gene3D" id="3.30.70.580">
    <property type="entry name" value="Pseudouridine synthase I, catalytic domain, N-terminal subdomain"/>
    <property type="match status" value="1"/>
</dbReference>
<keyword evidence="2 3" id="KW-0413">Isomerase</keyword>
<dbReference type="InterPro" id="IPR042092">
    <property type="entry name" value="PsdUridine_s_RsuA/RluB/E/F_cat"/>
</dbReference>
<dbReference type="InterPro" id="IPR006145">
    <property type="entry name" value="PsdUridine_synth_RsuA/RluA"/>
</dbReference>
<dbReference type="EC" id="5.4.99.-" evidence="3"/>
<dbReference type="Gene3D" id="3.30.70.1560">
    <property type="entry name" value="Alpha-L RNA-binding motif"/>
    <property type="match status" value="1"/>
</dbReference>
<dbReference type="InterPro" id="IPR020094">
    <property type="entry name" value="TruA/RsuA/RluB/E/F_N"/>
</dbReference>
<evidence type="ECO:0000256" key="1">
    <source>
        <dbReference type="ARBA" id="ARBA00008348"/>
    </source>
</evidence>
<evidence type="ECO:0000313" key="5">
    <source>
        <dbReference type="EMBL" id="EEJ41845.1"/>
    </source>
</evidence>
<dbReference type="InterPro" id="IPR050343">
    <property type="entry name" value="RsuA_PseudoU_synthase"/>
</dbReference>
<dbReference type="CDD" id="cd02566">
    <property type="entry name" value="PseudoU_synth_RluE"/>
    <property type="match status" value="1"/>
</dbReference>
<dbReference type="GO" id="GO:0001522">
    <property type="term" value="P:pseudouridine synthesis"/>
    <property type="evidence" value="ECO:0007669"/>
    <property type="project" value="InterPro"/>
</dbReference>
<dbReference type="NCBIfam" id="TIGR00093">
    <property type="entry name" value="pseudouridine synthase"/>
    <property type="match status" value="1"/>
</dbReference>
<reference evidence="5 6" key="1">
    <citation type="submission" date="2009-04" db="EMBL/GenBank/DDBJ databases">
        <authorList>
            <person name="Qin X."/>
            <person name="Bachman B."/>
            <person name="Battles P."/>
            <person name="Bell A."/>
            <person name="Bess C."/>
            <person name="Bickham C."/>
            <person name="Chaboub L."/>
            <person name="Chen D."/>
            <person name="Coyle M."/>
            <person name="Deiros D.R."/>
            <person name="Dinh H."/>
            <person name="Forbes L."/>
            <person name="Fowler G."/>
            <person name="Francisco L."/>
            <person name="Fu Q."/>
            <person name="Gubbala S."/>
            <person name="Hale W."/>
            <person name="Han Y."/>
            <person name="Hemphill L."/>
            <person name="Highlander S.K."/>
            <person name="Hirani K."/>
            <person name="Hogues M."/>
            <person name="Jackson L."/>
            <person name="Jakkamsetti A."/>
            <person name="Javaid M."/>
            <person name="Jiang H."/>
            <person name="Korchina V."/>
            <person name="Kovar C."/>
            <person name="Lara F."/>
            <person name="Lee S."/>
            <person name="Mata R."/>
            <person name="Mathew T."/>
            <person name="Moen C."/>
            <person name="Morales K."/>
            <person name="Munidasa M."/>
            <person name="Nazareth L."/>
            <person name="Ngo R."/>
            <person name="Nguyen L."/>
            <person name="Okwuonu G."/>
            <person name="Ongeri F."/>
            <person name="Patil S."/>
            <person name="Petrosino J."/>
            <person name="Pham C."/>
            <person name="Pham P."/>
            <person name="Pu L.-L."/>
            <person name="Puazo M."/>
            <person name="Raj R."/>
            <person name="Reid J."/>
            <person name="Rouhana J."/>
            <person name="Saada N."/>
            <person name="Shang Y."/>
            <person name="Simmons D."/>
            <person name="Thornton R."/>
            <person name="Warren J."/>
            <person name="Weissenberger G."/>
            <person name="Zhang J."/>
            <person name="Zhang L."/>
            <person name="Zhou C."/>
            <person name="Zhu D."/>
            <person name="Muzny D."/>
            <person name="Worley K."/>
            <person name="Gibbs R."/>
        </authorList>
    </citation>
    <scope>NUCLEOTIDE SEQUENCE [LARGE SCALE GENOMIC DNA]</scope>
    <source>
        <strain evidence="5 6">ATCC 19254</strain>
    </source>
</reference>
<evidence type="ECO:0000313" key="6">
    <source>
        <dbReference type="Proteomes" id="UP000004283"/>
    </source>
</evidence>
<evidence type="ECO:0000256" key="2">
    <source>
        <dbReference type="ARBA" id="ARBA00023235"/>
    </source>
</evidence>